<dbReference type="InterPro" id="IPR036640">
    <property type="entry name" value="ABC1_TM_sf"/>
</dbReference>
<dbReference type="GO" id="GO:0015421">
    <property type="term" value="F:ABC-type oligopeptide transporter activity"/>
    <property type="evidence" value="ECO:0007669"/>
    <property type="project" value="TreeGrafter"/>
</dbReference>
<comment type="caution">
    <text evidence="10">The sequence shown here is derived from an EMBL/GenBank/DDBJ whole genome shotgun (WGS) entry which is preliminary data.</text>
</comment>
<feature type="domain" description="ABC transporter" evidence="8">
    <location>
        <begin position="337"/>
        <end position="569"/>
    </location>
</feature>
<evidence type="ECO:0000256" key="6">
    <source>
        <dbReference type="ARBA" id="ARBA00023136"/>
    </source>
</evidence>
<keyword evidence="11" id="KW-1185">Reference proteome</keyword>
<dbReference type="RefSeq" id="WP_003777362.1">
    <property type="nucleotide sequence ID" value="NZ_JH992958.1"/>
</dbReference>
<dbReference type="STRING" id="883081.HMPREF9698_00667"/>
<evidence type="ECO:0000259" key="9">
    <source>
        <dbReference type="PROSITE" id="PS50929"/>
    </source>
</evidence>
<feature type="domain" description="ABC transmembrane type-1" evidence="9">
    <location>
        <begin position="22"/>
        <end position="304"/>
    </location>
</feature>
<dbReference type="PANTHER" id="PTHR43394">
    <property type="entry name" value="ATP-DEPENDENT PERMEASE MDL1, MITOCHONDRIAL"/>
    <property type="match status" value="1"/>
</dbReference>
<feature type="transmembrane region" description="Helical" evidence="7">
    <location>
        <begin position="61"/>
        <end position="82"/>
    </location>
</feature>
<evidence type="ECO:0000256" key="4">
    <source>
        <dbReference type="ARBA" id="ARBA00022840"/>
    </source>
</evidence>
<dbReference type="GO" id="GO:0005524">
    <property type="term" value="F:ATP binding"/>
    <property type="evidence" value="ECO:0007669"/>
    <property type="project" value="UniProtKB-KW"/>
</dbReference>
<keyword evidence="2 7" id="KW-0812">Transmembrane</keyword>
<dbReference type="SUPFAM" id="SSF90123">
    <property type="entry name" value="ABC transporter transmembrane region"/>
    <property type="match status" value="1"/>
</dbReference>
<dbReference type="EMBL" id="AGXA01000016">
    <property type="protein sequence ID" value="EKU93719.1"/>
    <property type="molecule type" value="Genomic_DNA"/>
</dbReference>
<dbReference type="CDD" id="cd03228">
    <property type="entry name" value="ABCC_MRP_Like"/>
    <property type="match status" value="1"/>
</dbReference>
<evidence type="ECO:0000313" key="11">
    <source>
        <dbReference type="Proteomes" id="UP000009875"/>
    </source>
</evidence>
<dbReference type="InterPro" id="IPR039421">
    <property type="entry name" value="Type_1_exporter"/>
</dbReference>
<keyword evidence="6 7" id="KW-0472">Membrane</keyword>
<gene>
    <name evidence="10" type="ORF">HMPREF9698_00667</name>
</gene>
<dbReference type="eggNOG" id="COG1132">
    <property type="taxonomic scope" value="Bacteria"/>
</dbReference>
<reference evidence="10 11" key="1">
    <citation type="submission" date="2012-09" db="EMBL/GenBank/DDBJ databases">
        <title>The Genome Sequence of Alloiococcus otitis ATCC 51267.</title>
        <authorList>
            <consortium name="The Broad Institute Genome Sequencing Platform"/>
            <person name="Earl A."/>
            <person name="Ward D."/>
            <person name="Feldgarden M."/>
            <person name="Gevers D."/>
            <person name="Huys G."/>
            <person name="Walker B."/>
            <person name="Young S.K."/>
            <person name="Zeng Q."/>
            <person name="Gargeya S."/>
            <person name="Fitzgerald M."/>
            <person name="Haas B."/>
            <person name="Abouelleil A."/>
            <person name="Alvarado L."/>
            <person name="Arachchi H.M."/>
            <person name="Berlin A.M."/>
            <person name="Chapman S.B."/>
            <person name="Goldberg J."/>
            <person name="Griggs A."/>
            <person name="Gujja S."/>
            <person name="Hansen M."/>
            <person name="Howarth C."/>
            <person name="Imamovic A."/>
            <person name="Larimer J."/>
            <person name="McCowen C."/>
            <person name="Montmayeur A."/>
            <person name="Murphy C."/>
            <person name="Neiman D."/>
            <person name="Pearson M."/>
            <person name="Priest M."/>
            <person name="Roberts A."/>
            <person name="Saif S."/>
            <person name="Shea T."/>
            <person name="Sisk P."/>
            <person name="Sykes S."/>
            <person name="Wortman J."/>
            <person name="Nusbaum C."/>
            <person name="Birren B."/>
        </authorList>
    </citation>
    <scope>NUCLEOTIDE SEQUENCE [LARGE SCALE GENOMIC DNA]</scope>
    <source>
        <strain evidence="10 11">ATCC 51267</strain>
    </source>
</reference>
<dbReference type="Pfam" id="PF00005">
    <property type="entry name" value="ABC_tran"/>
    <property type="match status" value="1"/>
</dbReference>
<accession>K9E918</accession>
<dbReference type="OrthoDB" id="95687at2"/>
<dbReference type="GO" id="GO:0016887">
    <property type="term" value="F:ATP hydrolysis activity"/>
    <property type="evidence" value="ECO:0007669"/>
    <property type="project" value="InterPro"/>
</dbReference>
<protein>
    <recommendedName>
        <fullName evidence="12">ABC transporter ATP-binding protein</fullName>
    </recommendedName>
</protein>
<organism evidence="10 11">
    <name type="scientific">Alloiococcus otitis ATCC 51267</name>
    <dbReference type="NCBI Taxonomy" id="883081"/>
    <lineage>
        <taxon>Bacteria</taxon>
        <taxon>Bacillati</taxon>
        <taxon>Bacillota</taxon>
        <taxon>Bacilli</taxon>
        <taxon>Lactobacillales</taxon>
        <taxon>Carnobacteriaceae</taxon>
        <taxon>Alloiococcus</taxon>
    </lineage>
</organism>
<dbReference type="InterPro" id="IPR003439">
    <property type="entry name" value="ABC_transporter-like_ATP-bd"/>
</dbReference>
<dbReference type="CDD" id="cd07346">
    <property type="entry name" value="ABC_6TM_exporters"/>
    <property type="match status" value="1"/>
</dbReference>
<comment type="subcellular location">
    <subcellularLocation>
        <location evidence="1">Cell membrane</location>
        <topology evidence="1">Multi-pass membrane protein</topology>
    </subcellularLocation>
</comment>
<name>K9E918_9LACT</name>
<evidence type="ECO:0000256" key="7">
    <source>
        <dbReference type="SAM" id="Phobius"/>
    </source>
</evidence>
<feature type="transmembrane region" description="Helical" evidence="7">
    <location>
        <begin position="20"/>
        <end position="41"/>
    </location>
</feature>
<dbReference type="PANTHER" id="PTHR43394:SF1">
    <property type="entry name" value="ATP-BINDING CASSETTE SUB-FAMILY B MEMBER 10, MITOCHONDRIAL"/>
    <property type="match status" value="1"/>
</dbReference>
<dbReference type="GO" id="GO:0005886">
    <property type="term" value="C:plasma membrane"/>
    <property type="evidence" value="ECO:0007669"/>
    <property type="project" value="UniProtKB-SubCell"/>
</dbReference>
<dbReference type="HOGENOM" id="CLU_000604_84_3_9"/>
<keyword evidence="5 7" id="KW-1133">Transmembrane helix</keyword>
<proteinExistence type="predicted"/>
<dbReference type="SMART" id="SM00382">
    <property type="entry name" value="AAA"/>
    <property type="match status" value="1"/>
</dbReference>
<evidence type="ECO:0008006" key="12">
    <source>
        <dbReference type="Google" id="ProtNLM"/>
    </source>
</evidence>
<dbReference type="AlphaFoldDB" id="K9E918"/>
<dbReference type="Proteomes" id="UP000009875">
    <property type="component" value="Unassembled WGS sequence"/>
</dbReference>
<evidence type="ECO:0000259" key="8">
    <source>
        <dbReference type="PROSITE" id="PS50893"/>
    </source>
</evidence>
<evidence type="ECO:0000256" key="5">
    <source>
        <dbReference type="ARBA" id="ARBA00022989"/>
    </source>
</evidence>
<evidence type="ECO:0000256" key="3">
    <source>
        <dbReference type="ARBA" id="ARBA00022741"/>
    </source>
</evidence>
<dbReference type="Gene3D" id="1.20.1560.10">
    <property type="entry name" value="ABC transporter type 1, transmembrane domain"/>
    <property type="match status" value="1"/>
</dbReference>
<feature type="transmembrane region" description="Helical" evidence="7">
    <location>
        <begin position="273"/>
        <end position="293"/>
    </location>
</feature>
<dbReference type="SUPFAM" id="SSF52540">
    <property type="entry name" value="P-loop containing nucleoside triphosphate hydrolases"/>
    <property type="match status" value="1"/>
</dbReference>
<keyword evidence="3" id="KW-0547">Nucleotide-binding</keyword>
<dbReference type="InterPro" id="IPR003593">
    <property type="entry name" value="AAA+_ATPase"/>
</dbReference>
<keyword evidence="4" id="KW-0067">ATP-binding</keyword>
<dbReference type="InterPro" id="IPR011527">
    <property type="entry name" value="ABC1_TM_dom"/>
</dbReference>
<feature type="transmembrane region" description="Helical" evidence="7">
    <location>
        <begin position="162"/>
        <end position="183"/>
    </location>
</feature>
<sequence length="570" mass="63382">MKEKLYKELVKELYRDNKFYLLGTLAVAFGTAAINVALSWLLQMAIDIATGEASMTFMQVLYLALAFILLTVVIMALNAYFFPRYIKRAMVNYKQYLLQKLLRKNIADFSQLGKSVYLSALTNDTKVIEEKYVRQQIALITEIVTFIGALAFMLYLSVLMTLVSIAITMIPVISSLITGSRLVKIEQVISKKNSTFVGIISDFINGFPLVKNFKAEKQIAKHLGQSNENLEENKKQLENSRLTISLFSQGSGIFTQLAVTMFGAYLVLNDQGFTAGMIISFVNLMNFIISPVVNLPTMISERRAALGLIKKAASFLDPGEADPDQQMTPLPSLEESIKLQSVSFAYPGGDTILKDLDWEFKRGKSYAIVGASGSGKSTLLKLLMKNQQPVSGNIYYDQINLKDAKLDALYEEVSLIDQDVFIFNASILDNLTMFQDFDEDQIQEVIDQASLRKLVNDKGLSYSCGENGVNLSGGEKQRIAIGRALLKNSSIFLTDEATSALDKETAYQITNDILNLSEKTKIMITHSLAKGLLEQYDEILVLKNGNIAESGSFADLVEANGYFNYLYSIA</sequence>
<evidence type="ECO:0000313" key="10">
    <source>
        <dbReference type="EMBL" id="EKU93719.1"/>
    </source>
</evidence>
<dbReference type="InterPro" id="IPR017871">
    <property type="entry name" value="ABC_transporter-like_CS"/>
</dbReference>
<dbReference type="InterPro" id="IPR027417">
    <property type="entry name" value="P-loop_NTPase"/>
</dbReference>
<dbReference type="PROSITE" id="PS50893">
    <property type="entry name" value="ABC_TRANSPORTER_2"/>
    <property type="match status" value="1"/>
</dbReference>
<evidence type="ECO:0000256" key="2">
    <source>
        <dbReference type="ARBA" id="ARBA00022692"/>
    </source>
</evidence>
<feature type="transmembrane region" description="Helical" evidence="7">
    <location>
        <begin position="137"/>
        <end position="156"/>
    </location>
</feature>
<dbReference type="Pfam" id="PF00664">
    <property type="entry name" value="ABC_membrane"/>
    <property type="match status" value="1"/>
</dbReference>
<dbReference type="PROSITE" id="PS00211">
    <property type="entry name" value="ABC_TRANSPORTER_1"/>
    <property type="match status" value="1"/>
</dbReference>
<dbReference type="PROSITE" id="PS50929">
    <property type="entry name" value="ABC_TM1F"/>
    <property type="match status" value="1"/>
</dbReference>
<dbReference type="Gene3D" id="3.40.50.300">
    <property type="entry name" value="P-loop containing nucleotide triphosphate hydrolases"/>
    <property type="match status" value="1"/>
</dbReference>
<feature type="transmembrane region" description="Helical" evidence="7">
    <location>
        <begin position="244"/>
        <end position="267"/>
    </location>
</feature>
<evidence type="ECO:0000256" key="1">
    <source>
        <dbReference type="ARBA" id="ARBA00004651"/>
    </source>
</evidence>